<dbReference type="Proteomes" id="UP001054837">
    <property type="component" value="Unassembled WGS sequence"/>
</dbReference>
<dbReference type="AlphaFoldDB" id="A0AAV4QB54"/>
<sequence length="95" mass="10742">MIGGRGTKKKEKGVQLNTAADDKNVGGREKRLPTKTKMQTPFSTDFYRLKFMPNATKAVRSLMVIAVRFEPPPDLVILEFFQQAKSFLEGNCDFN</sequence>
<feature type="compositionally biased region" description="Basic and acidic residues" evidence="1">
    <location>
        <begin position="20"/>
        <end position="32"/>
    </location>
</feature>
<evidence type="ECO:0000313" key="2">
    <source>
        <dbReference type="EMBL" id="GIY04623.1"/>
    </source>
</evidence>
<comment type="caution">
    <text evidence="2">The sequence shown here is derived from an EMBL/GenBank/DDBJ whole genome shotgun (WGS) entry which is preliminary data.</text>
</comment>
<gene>
    <name evidence="2" type="ORF">CDAR_595791</name>
</gene>
<proteinExistence type="predicted"/>
<keyword evidence="3" id="KW-1185">Reference proteome</keyword>
<organism evidence="2 3">
    <name type="scientific">Caerostris darwini</name>
    <dbReference type="NCBI Taxonomy" id="1538125"/>
    <lineage>
        <taxon>Eukaryota</taxon>
        <taxon>Metazoa</taxon>
        <taxon>Ecdysozoa</taxon>
        <taxon>Arthropoda</taxon>
        <taxon>Chelicerata</taxon>
        <taxon>Arachnida</taxon>
        <taxon>Araneae</taxon>
        <taxon>Araneomorphae</taxon>
        <taxon>Entelegynae</taxon>
        <taxon>Araneoidea</taxon>
        <taxon>Araneidae</taxon>
        <taxon>Caerostris</taxon>
    </lineage>
</organism>
<feature type="compositionally biased region" description="Basic residues" evidence="1">
    <location>
        <begin position="1"/>
        <end position="11"/>
    </location>
</feature>
<accession>A0AAV4QB54</accession>
<feature type="region of interest" description="Disordered" evidence="1">
    <location>
        <begin position="1"/>
        <end position="37"/>
    </location>
</feature>
<protein>
    <submittedName>
        <fullName evidence="2">Uncharacterized protein</fullName>
    </submittedName>
</protein>
<reference evidence="2 3" key="1">
    <citation type="submission" date="2021-06" db="EMBL/GenBank/DDBJ databases">
        <title>Caerostris darwini draft genome.</title>
        <authorList>
            <person name="Kono N."/>
            <person name="Arakawa K."/>
        </authorList>
    </citation>
    <scope>NUCLEOTIDE SEQUENCE [LARGE SCALE GENOMIC DNA]</scope>
</reference>
<dbReference type="EMBL" id="BPLQ01003956">
    <property type="protein sequence ID" value="GIY04623.1"/>
    <property type="molecule type" value="Genomic_DNA"/>
</dbReference>
<name>A0AAV4QB54_9ARAC</name>
<evidence type="ECO:0000313" key="3">
    <source>
        <dbReference type="Proteomes" id="UP001054837"/>
    </source>
</evidence>
<evidence type="ECO:0000256" key="1">
    <source>
        <dbReference type="SAM" id="MobiDB-lite"/>
    </source>
</evidence>